<keyword evidence="10" id="KW-0282">Flagellum</keyword>
<accession>A0ABU2ZDN0</accession>
<evidence type="ECO:0000256" key="5">
    <source>
        <dbReference type="ARBA" id="ARBA00040228"/>
    </source>
</evidence>
<proteinExistence type="inferred from homology"/>
<evidence type="ECO:0000313" key="10">
    <source>
        <dbReference type="EMBL" id="MDT0574703.1"/>
    </source>
</evidence>
<evidence type="ECO:0000259" key="8">
    <source>
        <dbReference type="Pfam" id="PF06429"/>
    </source>
</evidence>
<dbReference type="RefSeq" id="WP_311339683.1">
    <property type="nucleotide sequence ID" value="NZ_JAVRHS010000001.1"/>
</dbReference>
<name>A0ABU2ZDN0_9SPHN</name>
<dbReference type="InterPro" id="IPR020013">
    <property type="entry name" value="Flagellar_FlgE/F/G"/>
</dbReference>
<dbReference type="PANTHER" id="PTHR30435:SF18">
    <property type="entry name" value="FLAGELLAR BASAL-BODY ROD PROTEIN FLGF"/>
    <property type="match status" value="1"/>
</dbReference>
<evidence type="ECO:0000256" key="6">
    <source>
        <dbReference type="RuleBase" id="RU362116"/>
    </source>
</evidence>
<feature type="domain" description="Flagellar basal-body/hook protein C-terminal" evidence="8">
    <location>
        <begin position="195"/>
        <end position="239"/>
    </location>
</feature>
<sequence>MIYTALTGMDAAMVRQRTIASNLANAQTPGFRAETFAVQTLTLKGPALETRAQSQGSVRGADMAGGKIVSTGQPLDIALSGEALLALQATDGSEVYSRRGDLTVGAGGVLENGDRLPVMGMAGPITVPPNRSITIASDGAIMSSDPAEPQAPAQEIGRIKLASAAGSRIEKDLDGFLRVVGGGVLPADPTAQLTTGMLEQSNVDSAQVLVDMIEAQRSFDRRAKLFTTAGELDQASARLMSLR</sequence>
<feature type="domain" description="Flagellar hook protein FlgE/F/G-like D1" evidence="9">
    <location>
        <begin position="78"/>
        <end position="141"/>
    </location>
</feature>
<dbReference type="NCBIfam" id="TIGR03506">
    <property type="entry name" value="FlgEFG_subfam"/>
    <property type="match status" value="1"/>
</dbReference>
<protein>
    <recommendedName>
        <fullName evidence="5 6">Flagellar basal-body rod protein FlgF</fullName>
    </recommendedName>
</protein>
<evidence type="ECO:0000256" key="1">
    <source>
        <dbReference type="ARBA" id="ARBA00004117"/>
    </source>
</evidence>
<keyword evidence="3 6" id="KW-0975">Bacterial flagellum</keyword>
<dbReference type="Pfam" id="PF00460">
    <property type="entry name" value="Flg_bb_rod"/>
    <property type="match status" value="1"/>
</dbReference>
<comment type="similarity">
    <text evidence="2 6">Belongs to the flagella basal body rod proteins family.</text>
</comment>
<evidence type="ECO:0000256" key="4">
    <source>
        <dbReference type="ARBA" id="ARBA00038560"/>
    </source>
</evidence>
<reference evidence="10 11" key="1">
    <citation type="submission" date="2023-09" db="EMBL/GenBank/DDBJ databases">
        <authorList>
            <person name="Rey-Velasco X."/>
        </authorList>
    </citation>
    <scope>NUCLEOTIDE SEQUENCE [LARGE SCALE GENOMIC DNA]</scope>
    <source>
        <strain evidence="10 11">F390</strain>
    </source>
</reference>
<organism evidence="10 11">
    <name type="scientific">Croceicoccus esteveae</name>
    <dbReference type="NCBI Taxonomy" id="3075597"/>
    <lineage>
        <taxon>Bacteria</taxon>
        <taxon>Pseudomonadati</taxon>
        <taxon>Pseudomonadota</taxon>
        <taxon>Alphaproteobacteria</taxon>
        <taxon>Sphingomonadales</taxon>
        <taxon>Erythrobacteraceae</taxon>
        <taxon>Croceicoccus</taxon>
    </lineage>
</organism>
<gene>
    <name evidence="10" type="primary">flgF</name>
    <name evidence="10" type="ORF">RM533_00735</name>
</gene>
<dbReference type="InterPro" id="IPR037925">
    <property type="entry name" value="FlgE/F/G-like"/>
</dbReference>
<comment type="subunit">
    <text evidence="4 6">The basal body constitutes a major portion of the flagellar organelle and consists of five rings (E,L,P,S, and M) mounted on a central rod. The rod consists of about 26 subunits of FlgG in the distal portion, and FlgB, FlgC and FlgF are thought to build up the proximal portion of the rod with about 6 subunits each.</text>
</comment>
<evidence type="ECO:0000256" key="2">
    <source>
        <dbReference type="ARBA" id="ARBA00009677"/>
    </source>
</evidence>
<comment type="caution">
    <text evidence="10">The sequence shown here is derived from an EMBL/GenBank/DDBJ whole genome shotgun (WGS) entry which is preliminary data.</text>
</comment>
<dbReference type="SUPFAM" id="SSF117143">
    <property type="entry name" value="Flagellar hook protein flgE"/>
    <property type="match status" value="1"/>
</dbReference>
<evidence type="ECO:0000259" key="9">
    <source>
        <dbReference type="Pfam" id="PF22692"/>
    </source>
</evidence>
<comment type="subcellular location">
    <subcellularLocation>
        <location evidence="1 6">Bacterial flagellum basal body</location>
    </subcellularLocation>
</comment>
<keyword evidence="10" id="KW-0969">Cilium</keyword>
<evidence type="ECO:0000259" key="7">
    <source>
        <dbReference type="Pfam" id="PF00460"/>
    </source>
</evidence>
<dbReference type="PANTHER" id="PTHR30435">
    <property type="entry name" value="FLAGELLAR PROTEIN"/>
    <property type="match status" value="1"/>
</dbReference>
<dbReference type="Pfam" id="PF06429">
    <property type="entry name" value="Flg_bbr_C"/>
    <property type="match status" value="1"/>
</dbReference>
<evidence type="ECO:0000313" key="11">
    <source>
        <dbReference type="Proteomes" id="UP001259803"/>
    </source>
</evidence>
<dbReference type="NCBIfam" id="NF009280">
    <property type="entry name" value="PRK12640.1"/>
    <property type="match status" value="1"/>
</dbReference>
<keyword evidence="11" id="KW-1185">Reference proteome</keyword>
<feature type="domain" description="Flagellar basal body rod protein N-terminal" evidence="7">
    <location>
        <begin position="2"/>
        <end position="32"/>
    </location>
</feature>
<dbReference type="InterPro" id="IPR001444">
    <property type="entry name" value="Flag_bb_rod_N"/>
</dbReference>
<keyword evidence="10" id="KW-0966">Cell projection</keyword>
<dbReference type="InterPro" id="IPR010930">
    <property type="entry name" value="Flg_bb/hook_C_dom"/>
</dbReference>
<dbReference type="Pfam" id="PF22692">
    <property type="entry name" value="LlgE_F_G_D1"/>
    <property type="match status" value="1"/>
</dbReference>
<dbReference type="Proteomes" id="UP001259803">
    <property type="component" value="Unassembled WGS sequence"/>
</dbReference>
<dbReference type="EMBL" id="JAVRHS010000001">
    <property type="protein sequence ID" value="MDT0574703.1"/>
    <property type="molecule type" value="Genomic_DNA"/>
</dbReference>
<dbReference type="InterPro" id="IPR053967">
    <property type="entry name" value="LlgE_F_G-like_D1"/>
</dbReference>
<evidence type="ECO:0000256" key="3">
    <source>
        <dbReference type="ARBA" id="ARBA00023143"/>
    </source>
</evidence>